<sequence length="171" mass="19027">MEKSTSTNFTDETQCNRAEHNDRQTLRVALRLWGFEESHFQSWMGELPRLNGLITWAILREKLASDADIVVHVVKPSRATGSAFCWNCAGANYALMRSLSEGRTDLVLFSGNERQLPRARAGHWAVAGRLSPRVALGRLAHLIAASSTHLMEAGAVRRDLLSMIAQKLDVD</sequence>
<reference evidence="1 2" key="1">
    <citation type="submission" date="2019-05" db="EMBL/GenBank/DDBJ databases">
        <title>Burkholderia sp. DHOD12, isolated from subtropical forest soil.</title>
        <authorList>
            <person name="Gao Z.-H."/>
            <person name="Qiu L.-H."/>
        </authorList>
    </citation>
    <scope>NUCLEOTIDE SEQUENCE [LARGE SCALE GENOMIC DNA]</scope>
    <source>
        <strain evidence="1 2">DHOD12</strain>
    </source>
</reference>
<organism evidence="1 2">
    <name type="scientific">Trinickia violacea</name>
    <dbReference type="NCBI Taxonomy" id="2571746"/>
    <lineage>
        <taxon>Bacteria</taxon>
        <taxon>Pseudomonadati</taxon>
        <taxon>Pseudomonadota</taxon>
        <taxon>Betaproteobacteria</taxon>
        <taxon>Burkholderiales</taxon>
        <taxon>Burkholderiaceae</taxon>
        <taxon>Trinickia</taxon>
    </lineage>
</organism>
<protein>
    <submittedName>
        <fullName evidence="1">Uncharacterized protein</fullName>
    </submittedName>
</protein>
<dbReference type="EMBL" id="CP040077">
    <property type="protein sequence ID" value="QCP47899.1"/>
    <property type="molecule type" value="Genomic_DNA"/>
</dbReference>
<dbReference type="KEGG" id="tvl:FAZ95_01105"/>
<evidence type="ECO:0000313" key="2">
    <source>
        <dbReference type="Proteomes" id="UP000298656"/>
    </source>
</evidence>
<proteinExistence type="predicted"/>
<dbReference type="Proteomes" id="UP000298656">
    <property type="component" value="Chromosome 1"/>
</dbReference>
<dbReference type="AlphaFoldDB" id="A0A4P8IPR7"/>
<dbReference type="OrthoDB" id="8970032at2"/>
<accession>A0A4P8IPR7</accession>
<dbReference type="RefSeq" id="WP_137330741.1">
    <property type="nucleotide sequence ID" value="NZ_CP040077.1"/>
</dbReference>
<name>A0A4P8IPR7_9BURK</name>
<evidence type="ECO:0000313" key="1">
    <source>
        <dbReference type="EMBL" id="QCP47899.1"/>
    </source>
</evidence>
<keyword evidence="2" id="KW-1185">Reference proteome</keyword>
<gene>
    <name evidence="1" type="ORF">FAZ95_01105</name>
</gene>